<dbReference type="GO" id="GO:0042597">
    <property type="term" value="C:periplasmic space"/>
    <property type="evidence" value="ECO:0007669"/>
    <property type="project" value="UniProtKB-SubCell"/>
</dbReference>
<comment type="subcellular location">
    <subcellularLocation>
        <location evidence="1">Periplasm</location>
    </subcellularLocation>
</comment>
<dbReference type="STRING" id="390270.SAMN04488005_2577"/>
<sequence length="389" mass="42771">MTAIPDDSEPDKSGGTHVGTTLRGMTWDHPRGYDCVVAAAQTYAAQTGVTVTWDKRSLQAFADAPIRDLAQTYDFIVLDHPHVGQIAETGALLPLPYTPGQGTSLGGSEESYLWNGSCWAYALDAACQMAVQRPDLGAPLPTHWESFLAPDARQFRALTPLLPVDAFDMLMTLVAGRGEDDLPRARDAFVSDDNGHYALHVLRALYDLGPDEQVDMNPIRVLETLATTDEFACSPCLFGYVNYARAGFRAHRLSYFDLPLCAGFDRPRAILGGAGIGVSAQTTAPEAAIAFAQWITSEPVQSGVYLANSGQPANRRTWVAQTRSPDVAPFFDKGFHTIDNAWTRPRDVWFLGFVDDVCAIMPDFFRKQIPVETFLDTLNKLYRHHRKGA</sequence>
<name>A0A1I6HEF3_9RHOB</name>
<dbReference type="AlphaFoldDB" id="A0A1I6HEF3"/>
<keyword evidence="4" id="KW-0762">Sugar transport</keyword>
<evidence type="ECO:0000313" key="5">
    <source>
        <dbReference type="Proteomes" id="UP000199478"/>
    </source>
</evidence>
<feature type="region of interest" description="Disordered" evidence="3">
    <location>
        <begin position="1"/>
        <end position="23"/>
    </location>
</feature>
<reference evidence="5" key="1">
    <citation type="submission" date="2016-10" db="EMBL/GenBank/DDBJ databases">
        <authorList>
            <person name="Varghese N."/>
            <person name="Submissions S."/>
        </authorList>
    </citation>
    <scope>NUCLEOTIDE SEQUENCE [LARGE SCALE GENOMIC DNA]</scope>
    <source>
        <strain evidence="5">DSM 26879</strain>
    </source>
</reference>
<dbReference type="SUPFAM" id="SSF53850">
    <property type="entry name" value="Periplasmic binding protein-like II"/>
    <property type="match status" value="1"/>
</dbReference>
<evidence type="ECO:0000313" key="4">
    <source>
        <dbReference type="EMBL" id="SFR52677.1"/>
    </source>
</evidence>
<keyword evidence="5" id="KW-1185">Reference proteome</keyword>
<dbReference type="Gene3D" id="3.40.190.10">
    <property type="entry name" value="Periplasmic binding protein-like II"/>
    <property type="match status" value="1"/>
</dbReference>
<protein>
    <submittedName>
        <fullName evidence="4">Multiple sugar transport system substrate-binding protein</fullName>
    </submittedName>
</protein>
<dbReference type="InterPro" id="IPR050490">
    <property type="entry name" value="Bact_solute-bd_prot1"/>
</dbReference>
<evidence type="ECO:0000256" key="3">
    <source>
        <dbReference type="SAM" id="MobiDB-lite"/>
    </source>
</evidence>
<organism evidence="4 5">
    <name type="scientific">Yoonia tamlensis</name>
    <dbReference type="NCBI Taxonomy" id="390270"/>
    <lineage>
        <taxon>Bacteria</taxon>
        <taxon>Pseudomonadati</taxon>
        <taxon>Pseudomonadota</taxon>
        <taxon>Alphaproteobacteria</taxon>
        <taxon>Rhodobacterales</taxon>
        <taxon>Paracoccaceae</taxon>
        <taxon>Yoonia</taxon>
    </lineage>
</organism>
<dbReference type="Pfam" id="PF13416">
    <property type="entry name" value="SBP_bac_8"/>
    <property type="match status" value="1"/>
</dbReference>
<dbReference type="PANTHER" id="PTHR43649">
    <property type="entry name" value="ARABINOSE-BINDING PROTEIN-RELATED"/>
    <property type="match status" value="1"/>
</dbReference>
<dbReference type="EMBL" id="FOYP01000002">
    <property type="protein sequence ID" value="SFR52677.1"/>
    <property type="molecule type" value="Genomic_DNA"/>
</dbReference>
<accession>A0A1I6HEF3</accession>
<evidence type="ECO:0000256" key="2">
    <source>
        <dbReference type="ARBA" id="ARBA00008520"/>
    </source>
</evidence>
<dbReference type="PANTHER" id="PTHR43649:SF12">
    <property type="entry name" value="DIACETYLCHITOBIOSE BINDING PROTEIN DASA"/>
    <property type="match status" value="1"/>
</dbReference>
<dbReference type="Proteomes" id="UP000199478">
    <property type="component" value="Unassembled WGS sequence"/>
</dbReference>
<comment type="similarity">
    <text evidence="2">Belongs to the bacterial solute-binding protein 1 family.</text>
</comment>
<proteinExistence type="inferred from homology"/>
<gene>
    <name evidence="4" type="ORF">SAMN04488005_2577</name>
</gene>
<keyword evidence="4" id="KW-0813">Transport</keyword>
<evidence type="ECO:0000256" key="1">
    <source>
        <dbReference type="ARBA" id="ARBA00004418"/>
    </source>
</evidence>
<dbReference type="InterPro" id="IPR006059">
    <property type="entry name" value="SBP"/>
</dbReference>